<protein>
    <submittedName>
        <fullName evidence="2">Uncharacterized protein</fullName>
    </submittedName>
</protein>
<feature type="transmembrane region" description="Helical" evidence="1">
    <location>
        <begin position="52"/>
        <end position="76"/>
    </location>
</feature>
<evidence type="ECO:0000313" key="2">
    <source>
        <dbReference type="Ensembl" id="ENSSSCP00030029198.1"/>
    </source>
</evidence>
<evidence type="ECO:0000256" key="1">
    <source>
        <dbReference type="SAM" id="Phobius"/>
    </source>
</evidence>
<organism evidence="2 3">
    <name type="scientific">Sus scrofa</name>
    <name type="common">Pig</name>
    <dbReference type="NCBI Taxonomy" id="9823"/>
    <lineage>
        <taxon>Eukaryota</taxon>
        <taxon>Metazoa</taxon>
        <taxon>Chordata</taxon>
        <taxon>Craniata</taxon>
        <taxon>Vertebrata</taxon>
        <taxon>Euteleostomi</taxon>
        <taxon>Mammalia</taxon>
        <taxon>Eutheria</taxon>
        <taxon>Laurasiatheria</taxon>
        <taxon>Artiodactyla</taxon>
        <taxon>Suina</taxon>
        <taxon>Suidae</taxon>
        <taxon>Sus</taxon>
    </lineage>
</organism>
<dbReference type="Proteomes" id="UP000694570">
    <property type="component" value="Unplaced"/>
</dbReference>
<keyword evidence="1" id="KW-0472">Membrane</keyword>
<sequence length="303" mass="34600">MVFVFLFLTYFTCRRVSSSIHVAVNGIILFFFMAVVFHCAYLPHLNPLFCRWIFTLFLCLGYCISAAMNIGLNVSFSREVLSRYMPKSGIAGSYGSSVFSFLRYLQTVFHSGCTNLHSHKQCRGVPFSPHPLQHLLFVDILMMAILTGVRWYLIVVLICISLIISDVEHFFHTLLGHLSSLEKCLFRSFAYFSIGFLGFLLLSCINCLYILEIKLLSVAPLETIFSHFIGCLLGGFLYVPKFASLIMSHWFIFAFISIVLGDRPKKTFVWLMSENVLLMFSSRSLMMSCLTFKPFLSLFLCVV</sequence>
<dbReference type="AlphaFoldDB" id="A0A8D1C9Y2"/>
<feature type="transmembrane region" description="Helical" evidence="1">
    <location>
        <begin position="217"/>
        <end position="237"/>
    </location>
</feature>
<dbReference type="Ensembl" id="ENSSSCT00030063779.1">
    <property type="protein sequence ID" value="ENSSSCP00030029198.1"/>
    <property type="gene ID" value="ENSSSCG00030045726.1"/>
</dbReference>
<keyword evidence="1" id="KW-1133">Transmembrane helix</keyword>
<keyword evidence="1" id="KW-0812">Transmembrane</keyword>
<proteinExistence type="predicted"/>
<feature type="transmembrane region" description="Helical" evidence="1">
    <location>
        <begin position="185"/>
        <end position="211"/>
    </location>
</feature>
<name>A0A8D1C9Y2_PIG</name>
<evidence type="ECO:0000313" key="3">
    <source>
        <dbReference type="Proteomes" id="UP000694570"/>
    </source>
</evidence>
<reference evidence="2" key="1">
    <citation type="submission" date="2025-08" db="UniProtKB">
        <authorList>
            <consortium name="Ensembl"/>
        </authorList>
    </citation>
    <scope>IDENTIFICATION</scope>
</reference>
<feature type="transmembrane region" description="Helical" evidence="1">
    <location>
        <begin position="242"/>
        <end position="260"/>
    </location>
</feature>
<accession>A0A8D1C9Y2</accession>
<feature type="transmembrane region" description="Helical" evidence="1">
    <location>
        <begin position="28"/>
        <end position="45"/>
    </location>
</feature>
<feature type="transmembrane region" description="Helical" evidence="1">
    <location>
        <begin position="140"/>
        <end position="164"/>
    </location>
</feature>